<dbReference type="GO" id="GO:0003735">
    <property type="term" value="F:structural constituent of ribosome"/>
    <property type="evidence" value="ECO:0007669"/>
    <property type="project" value="InterPro"/>
</dbReference>
<dbReference type="InterPro" id="IPR014722">
    <property type="entry name" value="Rib_uL2_dom2"/>
</dbReference>
<dbReference type="GO" id="GO:0005762">
    <property type="term" value="C:mitochondrial large ribosomal subunit"/>
    <property type="evidence" value="ECO:0007669"/>
    <property type="project" value="TreeGrafter"/>
</dbReference>
<dbReference type="SUPFAM" id="SSF50249">
    <property type="entry name" value="Nucleic acid-binding proteins"/>
    <property type="match status" value="1"/>
</dbReference>
<feature type="region of interest" description="Disordered" evidence="8">
    <location>
        <begin position="210"/>
        <end position="249"/>
    </location>
</feature>
<dbReference type="InterPro" id="IPR005880">
    <property type="entry name" value="Ribosomal_uL2_bac/org-type"/>
</dbReference>
<dbReference type="Gene3D" id="2.40.50.140">
    <property type="entry name" value="Nucleic acid-binding proteins"/>
    <property type="match status" value="1"/>
</dbReference>
<evidence type="ECO:0000313" key="11">
    <source>
        <dbReference type="EMBL" id="AYC64921.1"/>
    </source>
</evidence>
<dbReference type="InterPro" id="IPR012340">
    <property type="entry name" value="NA-bd_OB-fold"/>
</dbReference>
<evidence type="ECO:0000256" key="6">
    <source>
        <dbReference type="ARBA" id="ARBA00023274"/>
    </source>
</evidence>
<dbReference type="GO" id="GO:0016740">
    <property type="term" value="F:transferase activity"/>
    <property type="evidence" value="ECO:0007669"/>
    <property type="project" value="InterPro"/>
</dbReference>
<evidence type="ECO:0000256" key="1">
    <source>
        <dbReference type="ARBA" id="ARBA00004474"/>
    </source>
</evidence>
<dbReference type="RefSeq" id="YP_009518962.1">
    <property type="nucleotide sequence ID" value="NC_039521.1"/>
</dbReference>
<dbReference type="FunFam" id="4.10.950.10:FF:000001">
    <property type="entry name" value="50S ribosomal protein L2"/>
    <property type="match status" value="1"/>
</dbReference>
<dbReference type="InterPro" id="IPR022669">
    <property type="entry name" value="Ribosomal_uL2_C"/>
</dbReference>
<dbReference type="GeneID" id="38278765"/>
<feature type="domain" description="Large ribosomal subunit protein uL2 C-terminal" evidence="9">
    <location>
        <begin position="109"/>
        <end position="238"/>
    </location>
</feature>
<dbReference type="SMART" id="SM01383">
    <property type="entry name" value="Ribosomal_L2"/>
    <property type="match status" value="1"/>
</dbReference>
<dbReference type="InterPro" id="IPR002171">
    <property type="entry name" value="Ribosomal_uL2"/>
</dbReference>
<dbReference type="Gene3D" id="4.10.950.10">
    <property type="entry name" value="Ribosomal protein L2, domain 3"/>
    <property type="match status" value="1"/>
</dbReference>
<dbReference type="Pfam" id="PF00181">
    <property type="entry name" value="Ribosomal_L2_N"/>
    <property type="match status" value="1"/>
</dbReference>
<dbReference type="SUPFAM" id="SSF50104">
    <property type="entry name" value="Translation proteins SH3-like domain"/>
    <property type="match status" value="1"/>
</dbReference>
<dbReference type="InterPro" id="IPR008991">
    <property type="entry name" value="Translation_prot_SH3-like_sf"/>
</dbReference>
<comment type="similarity">
    <text evidence="2">Belongs to the universal ribosomal protein uL2 family.</text>
</comment>
<evidence type="ECO:0000256" key="8">
    <source>
        <dbReference type="SAM" id="MobiDB-lite"/>
    </source>
</evidence>
<accession>A0A386AZR0</accession>
<evidence type="ECO:0000256" key="4">
    <source>
        <dbReference type="ARBA" id="ARBA00022640"/>
    </source>
</evidence>
<dbReference type="SMART" id="SM01382">
    <property type="entry name" value="Ribosomal_L2_C"/>
    <property type="match status" value="1"/>
</dbReference>
<dbReference type="Gene3D" id="2.30.30.30">
    <property type="match status" value="1"/>
</dbReference>
<evidence type="ECO:0000259" key="10">
    <source>
        <dbReference type="SMART" id="SM01383"/>
    </source>
</evidence>
<dbReference type="PANTHER" id="PTHR13691">
    <property type="entry name" value="RIBOSOMAL PROTEIN L2"/>
    <property type="match status" value="1"/>
</dbReference>
<feature type="compositionally biased region" description="Basic residues" evidence="8">
    <location>
        <begin position="240"/>
        <end position="249"/>
    </location>
</feature>
<evidence type="ECO:0000256" key="5">
    <source>
        <dbReference type="ARBA" id="ARBA00022980"/>
    </source>
</evidence>
<dbReference type="PANTHER" id="PTHR13691:SF5">
    <property type="entry name" value="LARGE RIBOSOMAL SUBUNIT PROTEIN UL2M"/>
    <property type="match status" value="1"/>
</dbReference>
<name>A0A386AZR0_9CHLO</name>
<gene>
    <name evidence="11" type="primary">rpl2</name>
</gene>
<dbReference type="InterPro" id="IPR014726">
    <property type="entry name" value="Ribosomal_uL2_dom3"/>
</dbReference>
<dbReference type="Pfam" id="PF03947">
    <property type="entry name" value="Ribosomal_L2_C"/>
    <property type="match status" value="1"/>
</dbReference>
<dbReference type="EMBL" id="MH591104">
    <property type="protein sequence ID" value="AYC64921.1"/>
    <property type="molecule type" value="Genomic_DNA"/>
</dbReference>
<evidence type="ECO:0000259" key="9">
    <source>
        <dbReference type="SMART" id="SM01382"/>
    </source>
</evidence>
<keyword evidence="6" id="KW-0687">Ribonucleoprotein</keyword>
<feature type="domain" description="Large ribosomal subunit protein uL2 RNA-binding" evidence="10">
    <location>
        <begin position="27"/>
        <end position="103"/>
    </location>
</feature>
<dbReference type="NCBIfam" id="TIGR01171">
    <property type="entry name" value="rplB_bact"/>
    <property type="match status" value="1"/>
</dbReference>
<organism evidence="11">
    <name type="scientific">Boodleopsis sp. H.0758</name>
    <dbReference type="NCBI Taxonomy" id="2320802"/>
    <lineage>
        <taxon>Eukaryota</taxon>
        <taxon>Viridiplantae</taxon>
        <taxon>Chlorophyta</taxon>
        <taxon>core chlorophytes</taxon>
        <taxon>Ulvophyceae</taxon>
        <taxon>TCBD clade</taxon>
        <taxon>Bryopsidales</taxon>
        <taxon>Halimedineae</taxon>
        <taxon>Halimedaceae</taxon>
        <taxon>Rhipileae</taxon>
        <taxon>Boodleopsis</taxon>
    </lineage>
</organism>
<dbReference type="GO" id="GO:0009536">
    <property type="term" value="C:plastid"/>
    <property type="evidence" value="ECO:0007669"/>
    <property type="project" value="UniProtKB-SubCell"/>
</dbReference>
<evidence type="ECO:0000256" key="7">
    <source>
        <dbReference type="ARBA" id="ARBA00069872"/>
    </source>
</evidence>
<reference evidence="11" key="1">
    <citation type="submission" date="2018-07" db="EMBL/GenBank/DDBJ databases">
        <authorList>
            <person name="Quirk P.G."/>
            <person name="Krulwich T.A."/>
        </authorList>
    </citation>
    <scope>NUCLEOTIDE SEQUENCE</scope>
</reference>
<comment type="subunit">
    <text evidence="3">Part of the 50S ribosomal subunit.</text>
</comment>
<dbReference type="FunFam" id="2.30.30.30:FF:000001">
    <property type="entry name" value="50S ribosomal protein L2"/>
    <property type="match status" value="1"/>
</dbReference>
<dbReference type="PIRSF" id="PIRSF002158">
    <property type="entry name" value="Ribosomal_L2"/>
    <property type="match status" value="1"/>
</dbReference>
<evidence type="ECO:0000256" key="3">
    <source>
        <dbReference type="ARBA" id="ARBA00011838"/>
    </source>
</evidence>
<dbReference type="GO" id="GO:0003723">
    <property type="term" value="F:RNA binding"/>
    <property type="evidence" value="ECO:0007669"/>
    <property type="project" value="InterPro"/>
</dbReference>
<keyword evidence="11" id="KW-0150">Chloroplast</keyword>
<reference evidence="11" key="2">
    <citation type="journal article" date="2019" name="Mol. Phylogenet. Evol.">
        <title>Reassessment of the classification of bryopsidales (chlorophyta) based on chloroplast phylogenomic analyses.</title>
        <authorList>
            <person name="Cremen M.C."/>
            <person name="Leliaert F."/>
            <person name="West J."/>
            <person name="Lam D.W."/>
            <person name="Shimada S."/>
            <person name="Lopez-Bautista J.M."/>
            <person name="Verbruggen H."/>
        </authorList>
    </citation>
    <scope>NUCLEOTIDE SEQUENCE</scope>
</reference>
<dbReference type="AlphaFoldDB" id="A0A386AZR0"/>
<dbReference type="GO" id="GO:0032543">
    <property type="term" value="P:mitochondrial translation"/>
    <property type="evidence" value="ECO:0007669"/>
    <property type="project" value="TreeGrafter"/>
</dbReference>
<keyword evidence="5 11" id="KW-0689">Ribosomal protein</keyword>
<evidence type="ECO:0000256" key="2">
    <source>
        <dbReference type="ARBA" id="ARBA00005636"/>
    </source>
</evidence>
<protein>
    <recommendedName>
        <fullName evidence="7">Large ribosomal subunit protein uL2m</fullName>
    </recommendedName>
</protein>
<comment type="subcellular location">
    <subcellularLocation>
        <location evidence="1">Plastid</location>
    </subcellularLocation>
</comment>
<sequence>MFLKIKKYLFLIHKNMKIKYYYKRKKGHNNSGKITNKSRGGGHKKLYRQIDFNKFQINITGKVKNIEYDPNRSANIAKILYTNNLIRYKISPIGLKVGSLLKTSSKAPLKIGNTLPLKNIPLGTNIHNLEPMPGKGAKFVRSAGTTASIIAKSGSWITIRLPSNEIRIFSENCWATIGKVSNVNHFNKKLKKAGCSRWLGIRPSVRGCAKNSVDHPHGGGEGKAPIGKSHPVSPWGKPTLGKRTRRSKKYSNSLILRRYI</sequence>
<dbReference type="InterPro" id="IPR022666">
    <property type="entry name" value="Ribosomal_uL2_RNA-bd_dom"/>
</dbReference>
<keyword evidence="4 11" id="KW-0934">Plastid</keyword>
<proteinExistence type="inferred from homology"/>
<geneLocation type="chloroplast" evidence="11"/>